<comment type="caution">
    <text evidence="3">The sequence shown here is derived from an EMBL/GenBank/DDBJ whole genome shotgun (WGS) entry which is preliminary data.</text>
</comment>
<protein>
    <submittedName>
        <fullName evidence="3">DNA-binding PucR family transcriptional regulator</fullName>
    </submittedName>
</protein>
<accession>A0ABR6CK37</accession>
<dbReference type="InterPro" id="IPR051448">
    <property type="entry name" value="CdaR-like_regulators"/>
</dbReference>
<gene>
    <name evidence="3" type="ORF">HNP81_000672</name>
</gene>
<dbReference type="RefSeq" id="WP_182501528.1">
    <property type="nucleotide sequence ID" value="NZ_JACJHX010000001.1"/>
</dbReference>
<dbReference type="PANTHER" id="PTHR33744">
    <property type="entry name" value="CARBOHYDRATE DIACID REGULATOR"/>
    <property type="match status" value="1"/>
</dbReference>
<organism evidence="3 4">
    <name type="scientific">Peribacillus huizhouensis</name>
    <dbReference type="NCBI Taxonomy" id="1501239"/>
    <lineage>
        <taxon>Bacteria</taxon>
        <taxon>Bacillati</taxon>
        <taxon>Bacillota</taxon>
        <taxon>Bacilli</taxon>
        <taxon>Bacillales</taxon>
        <taxon>Bacillaceae</taxon>
        <taxon>Peribacillus</taxon>
    </lineage>
</organism>
<dbReference type="Gene3D" id="1.10.10.2840">
    <property type="entry name" value="PucR C-terminal helix-turn-helix domain"/>
    <property type="match status" value="1"/>
</dbReference>
<evidence type="ECO:0000313" key="4">
    <source>
        <dbReference type="Proteomes" id="UP000626697"/>
    </source>
</evidence>
<sequence length="418" mass="48417">MHGGEKNRDIFKGLFGDMMEFADRISSVLGGPVTIEDGNHRLLAYSRHEDTTDLARISTILGRRVPEKVINRLWNEGVIPALLDGDVPIKVSSIEGVGLGNRAAVSIRKNKDVLGFIWVLEVNQPFTGEDLQFLQLAAQEAKNQLLQHQLKKQQKDANNKEFLWRLLTGHFQGENDIKEALSKYSLPIPTLFSIIVFEFPEIIDEKVERHIYYMLTITQKIRVYLFMTDQNKLILLNVTDDVEQLSTSVHSFIPFFIREMKSRFGVEGILGSSGLSYSHLSNGINSYQEALYTLKIKMAFPEDTTSIIYYEDLGLYKEFDYFLQQRSAVQQVHPSITKLEKYDSKHQTELLRTLEVYFDRDCSQNDAAKQLHIHVNTLNYRLKRIVEIGHVRLNDPMQKMTIFLELKIRHYKDFLRKK</sequence>
<dbReference type="InterPro" id="IPR025736">
    <property type="entry name" value="PucR_C-HTH_dom"/>
</dbReference>
<dbReference type="SUPFAM" id="SSF55781">
    <property type="entry name" value="GAF domain-like"/>
    <property type="match status" value="1"/>
</dbReference>
<evidence type="ECO:0000313" key="3">
    <source>
        <dbReference type="EMBL" id="MBA9025390.1"/>
    </source>
</evidence>
<keyword evidence="1" id="KW-0175">Coiled coil</keyword>
<name>A0ABR6CK37_9BACI</name>
<dbReference type="PANTHER" id="PTHR33744:SF1">
    <property type="entry name" value="DNA-BINDING TRANSCRIPTIONAL ACTIVATOR ADER"/>
    <property type="match status" value="1"/>
</dbReference>
<dbReference type="Proteomes" id="UP000626697">
    <property type="component" value="Unassembled WGS sequence"/>
</dbReference>
<keyword evidence="4" id="KW-1185">Reference proteome</keyword>
<feature type="domain" description="PucR C-terminal helix-turn-helix" evidence="2">
    <location>
        <begin position="350"/>
        <end position="408"/>
    </location>
</feature>
<keyword evidence="3" id="KW-0238">DNA-binding</keyword>
<proteinExistence type="predicted"/>
<dbReference type="EMBL" id="JACJHX010000001">
    <property type="protein sequence ID" value="MBA9025390.1"/>
    <property type="molecule type" value="Genomic_DNA"/>
</dbReference>
<dbReference type="Pfam" id="PF13556">
    <property type="entry name" value="HTH_30"/>
    <property type="match status" value="1"/>
</dbReference>
<reference evidence="3 4" key="1">
    <citation type="submission" date="2020-08" db="EMBL/GenBank/DDBJ databases">
        <title>Genomic Encyclopedia of Type Strains, Phase IV (KMG-IV): sequencing the most valuable type-strain genomes for metagenomic binning, comparative biology and taxonomic classification.</title>
        <authorList>
            <person name="Goeker M."/>
        </authorList>
    </citation>
    <scope>NUCLEOTIDE SEQUENCE [LARGE SCALE GENOMIC DNA]</scope>
    <source>
        <strain evidence="3 4">DSM 105481</strain>
    </source>
</reference>
<dbReference type="GO" id="GO:0003677">
    <property type="term" value="F:DNA binding"/>
    <property type="evidence" value="ECO:0007669"/>
    <property type="project" value="UniProtKB-KW"/>
</dbReference>
<evidence type="ECO:0000256" key="1">
    <source>
        <dbReference type="SAM" id="Coils"/>
    </source>
</evidence>
<feature type="coiled-coil region" evidence="1">
    <location>
        <begin position="131"/>
        <end position="158"/>
    </location>
</feature>
<evidence type="ECO:0000259" key="2">
    <source>
        <dbReference type="Pfam" id="PF13556"/>
    </source>
</evidence>
<dbReference type="InterPro" id="IPR042070">
    <property type="entry name" value="PucR_C-HTH_sf"/>
</dbReference>